<dbReference type="PROSITE" id="PS50404">
    <property type="entry name" value="GST_NTER"/>
    <property type="match status" value="1"/>
</dbReference>
<dbReference type="Pfam" id="PF13417">
    <property type="entry name" value="GST_N_3"/>
    <property type="match status" value="1"/>
</dbReference>
<dbReference type="STRING" id="1123756.MGEO_04845"/>
<proteinExistence type="predicted"/>
<dbReference type="OrthoDB" id="9782992at2"/>
<dbReference type="InterPro" id="IPR010987">
    <property type="entry name" value="Glutathione-S-Trfase_C-like"/>
</dbReference>
<dbReference type="InterPro" id="IPR004045">
    <property type="entry name" value="Glutathione_S-Trfase_N"/>
</dbReference>
<feature type="domain" description="GST C-terminal" evidence="2">
    <location>
        <begin position="78"/>
        <end position="204"/>
    </location>
</feature>
<reference evidence="3 4" key="1">
    <citation type="submission" date="2014-03" db="EMBL/GenBank/DDBJ databases">
        <title>The draft genome sequence of Marivita geojedonensis KCTC 23882.</title>
        <authorList>
            <person name="Lai Q."/>
            <person name="Shao Z."/>
        </authorList>
    </citation>
    <scope>NUCLEOTIDE SEQUENCE [LARGE SCALE GENOMIC DNA]</scope>
    <source>
        <strain evidence="3 4">DPG-138</strain>
    </source>
</reference>
<protein>
    <submittedName>
        <fullName evidence="3">Glutathione S-transferase</fullName>
    </submittedName>
</protein>
<dbReference type="SUPFAM" id="SSF52833">
    <property type="entry name" value="Thioredoxin-like"/>
    <property type="match status" value="1"/>
</dbReference>
<evidence type="ECO:0000259" key="1">
    <source>
        <dbReference type="PROSITE" id="PS50404"/>
    </source>
</evidence>
<dbReference type="InterPro" id="IPR036282">
    <property type="entry name" value="Glutathione-S-Trfase_C_sf"/>
</dbReference>
<evidence type="ECO:0000313" key="3">
    <source>
        <dbReference type="EMBL" id="OSQ52686.1"/>
    </source>
</evidence>
<dbReference type="SFLD" id="SFLDS00019">
    <property type="entry name" value="Glutathione_Transferase_(cytos"/>
    <property type="match status" value="1"/>
</dbReference>
<dbReference type="SUPFAM" id="SSF47616">
    <property type="entry name" value="GST C-terminal domain-like"/>
    <property type="match status" value="1"/>
</dbReference>
<feature type="domain" description="GST N-terminal" evidence="1">
    <location>
        <begin position="1"/>
        <end position="81"/>
    </location>
</feature>
<dbReference type="PANTHER" id="PTHR44051:SF2">
    <property type="entry name" value="HYPOTHETICAL GLUTATHIONE S-TRANSFERASE LIKE PROTEIN"/>
    <property type="match status" value="1"/>
</dbReference>
<dbReference type="Proteomes" id="UP000193926">
    <property type="component" value="Unassembled WGS sequence"/>
</dbReference>
<dbReference type="Pfam" id="PF13410">
    <property type="entry name" value="GST_C_2"/>
    <property type="match status" value="1"/>
</dbReference>
<comment type="caution">
    <text evidence="3">The sequence shown here is derived from an EMBL/GenBank/DDBJ whole genome shotgun (WGS) entry which is preliminary data.</text>
</comment>
<sequence length="204" mass="22600">MILYDYVLSASCYKVRLMAALLGTPLILRAVNFHPAREHKSPEMLALNPKGTLPILQDGETVLTDSADILRHLTMDHPEWRSPDDDRWLAFASDLNESLGLARLHDVIGYEADIDTARAAGVTALRKLEAHLTEQRFDGLIFLTGKAPTIADIACFPNTALAPDGGFSLDPYPSIRLWMRAVRSLPGFIEMPGIHRLHELAHPA</sequence>
<dbReference type="GO" id="GO:0016740">
    <property type="term" value="F:transferase activity"/>
    <property type="evidence" value="ECO:0007669"/>
    <property type="project" value="UniProtKB-KW"/>
</dbReference>
<dbReference type="PROSITE" id="PS50405">
    <property type="entry name" value="GST_CTER"/>
    <property type="match status" value="1"/>
</dbReference>
<dbReference type="Gene3D" id="1.20.1050.10">
    <property type="match status" value="1"/>
</dbReference>
<dbReference type="Gene3D" id="3.40.30.10">
    <property type="entry name" value="Glutaredoxin"/>
    <property type="match status" value="1"/>
</dbReference>
<keyword evidence="3" id="KW-0808">Transferase</keyword>
<dbReference type="PANTHER" id="PTHR44051">
    <property type="entry name" value="GLUTATHIONE S-TRANSFERASE-RELATED"/>
    <property type="match status" value="1"/>
</dbReference>
<dbReference type="AlphaFoldDB" id="A0A1X4NQ35"/>
<dbReference type="RefSeq" id="WP_085635564.1">
    <property type="nucleotide sequence ID" value="NZ_JFKC01000002.1"/>
</dbReference>
<dbReference type="EMBL" id="JFKC01000002">
    <property type="protein sequence ID" value="OSQ52686.1"/>
    <property type="molecule type" value="Genomic_DNA"/>
</dbReference>
<dbReference type="InterPro" id="IPR040079">
    <property type="entry name" value="Glutathione_S-Trfase"/>
</dbReference>
<keyword evidence="4" id="KW-1185">Reference proteome</keyword>
<gene>
    <name evidence="3" type="ORF">MGEO_04845</name>
</gene>
<evidence type="ECO:0000313" key="4">
    <source>
        <dbReference type="Proteomes" id="UP000193926"/>
    </source>
</evidence>
<accession>A0A1X4NQ35</accession>
<organism evidence="3 4">
    <name type="scientific">Marivita geojedonensis</name>
    <dbReference type="NCBI Taxonomy" id="1123756"/>
    <lineage>
        <taxon>Bacteria</taxon>
        <taxon>Pseudomonadati</taxon>
        <taxon>Pseudomonadota</taxon>
        <taxon>Alphaproteobacteria</taxon>
        <taxon>Rhodobacterales</taxon>
        <taxon>Roseobacteraceae</taxon>
        <taxon>Marivita</taxon>
    </lineage>
</organism>
<name>A0A1X4NQ35_9RHOB</name>
<dbReference type="InterPro" id="IPR036249">
    <property type="entry name" value="Thioredoxin-like_sf"/>
</dbReference>
<evidence type="ECO:0000259" key="2">
    <source>
        <dbReference type="PROSITE" id="PS50405"/>
    </source>
</evidence>